<accession>A0A0A1ZVL6</accession>
<dbReference type="RefSeq" id="WP_032513392.1">
    <property type="nucleotide sequence ID" value="NZ_JNAJ01000008.1"/>
</dbReference>
<dbReference type="AlphaFoldDB" id="A0A0A1ZVL6"/>
<dbReference type="Proteomes" id="UP000030491">
    <property type="component" value="Unassembled WGS sequence"/>
</dbReference>
<name>A0A0A1ZVL6_PROMR</name>
<sequence>MLKVIVTGLIIFLVYSNPTFRTYTLEALKSVTRVIQQLPTPNNNFEESSPSEESEGYSTYEDNF</sequence>
<feature type="region of interest" description="Disordered" evidence="1">
    <location>
        <begin position="39"/>
        <end position="64"/>
    </location>
</feature>
<proteinExistence type="predicted"/>
<reference evidence="3" key="1">
    <citation type="journal article" date="2014" name="Sci. Data">
        <title>Genomes of diverse isolates of the marine cyanobacterium Prochlorococcus.</title>
        <authorList>
            <person name="Biller S."/>
            <person name="Berube P."/>
            <person name="Thompson J."/>
            <person name="Kelly L."/>
            <person name="Roggensack S."/>
            <person name="Awad L."/>
            <person name="Roache-Johnson K."/>
            <person name="Ding H."/>
            <person name="Giovannoni S.J."/>
            <person name="Moore L.R."/>
            <person name="Chisholm S.W."/>
        </authorList>
    </citation>
    <scope>NUCLEOTIDE SEQUENCE [LARGE SCALE GENOMIC DNA]</scope>
</reference>
<gene>
    <name evidence="2" type="ORF">EU93_0593</name>
</gene>
<comment type="caution">
    <text evidence="2">The sequence shown here is derived from an EMBL/GenBank/DDBJ whole genome shotgun (WGS) entry which is preliminary data.</text>
</comment>
<evidence type="ECO:0000313" key="2">
    <source>
        <dbReference type="EMBL" id="KGF92329.1"/>
    </source>
</evidence>
<evidence type="ECO:0000256" key="1">
    <source>
        <dbReference type="SAM" id="MobiDB-lite"/>
    </source>
</evidence>
<protein>
    <submittedName>
        <fullName evidence="2">Uncharacterized protein</fullName>
    </submittedName>
</protein>
<organism evidence="2 3">
    <name type="scientific">Prochlorococcus marinus str. MIT 9116</name>
    <dbReference type="NCBI Taxonomy" id="167544"/>
    <lineage>
        <taxon>Bacteria</taxon>
        <taxon>Bacillati</taxon>
        <taxon>Cyanobacteriota</taxon>
        <taxon>Cyanophyceae</taxon>
        <taxon>Synechococcales</taxon>
        <taxon>Prochlorococcaceae</taxon>
        <taxon>Prochlorococcus</taxon>
    </lineage>
</organism>
<evidence type="ECO:0000313" key="3">
    <source>
        <dbReference type="Proteomes" id="UP000030491"/>
    </source>
</evidence>
<dbReference type="EMBL" id="JNAJ01000008">
    <property type="protein sequence ID" value="KGF92329.1"/>
    <property type="molecule type" value="Genomic_DNA"/>
</dbReference>